<keyword evidence="3" id="KW-1185">Reference proteome</keyword>
<proteinExistence type="predicted"/>
<sequence>MTGQPTELQEAIDRIRAALDATPKKARRILLKTLLKEFGFKVRSPERLQRITEGLTAVRIVLSPELTECERDGWVTLSLIEPQLPVADADPTVTEDFSQDPWFDEIQSKVFASEREVEIRFILPLLERLGYREEDRADGFPVDIVVGVRKTRAEADFVLFDGARRDPGSALLVVEAKRSGKRLSDAVGQARSYAMFLSSPYYLLTNGDELRVYLYRSPIEADVELLITTRATLRDAFAELHRLISRPATVEYRRVMAALHDAPAAGA</sequence>
<gene>
    <name evidence="2" type="ORF">ACFO0D_04965</name>
</gene>
<reference evidence="3" key="1">
    <citation type="journal article" date="2019" name="Int. J. Syst. Evol. Microbiol.">
        <title>The Global Catalogue of Microorganisms (GCM) 10K type strain sequencing project: providing services to taxonomists for standard genome sequencing and annotation.</title>
        <authorList>
            <consortium name="The Broad Institute Genomics Platform"/>
            <consortium name="The Broad Institute Genome Sequencing Center for Infectious Disease"/>
            <person name="Wu L."/>
            <person name="Ma J."/>
        </authorList>
    </citation>
    <scope>NUCLEOTIDE SEQUENCE [LARGE SCALE GENOMIC DNA]</scope>
    <source>
        <strain evidence="3">CCUG 55995</strain>
    </source>
</reference>
<evidence type="ECO:0000313" key="2">
    <source>
        <dbReference type="EMBL" id="MFC4637691.1"/>
    </source>
</evidence>
<comment type="caution">
    <text evidence="2">The sequence shown here is derived from an EMBL/GenBank/DDBJ whole genome shotgun (WGS) entry which is preliminary data.</text>
</comment>
<evidence type="ECO:0000313" key="3">
    <source>
        <dbReference type="Proteomes" id="UP001595952"/>
    </source>
</evidence>
<name>A0ABV9I5R1_9DEIO</name>
<dbReference type="Proteomes" id="UP001595952">
    <property type="component" value="Unassembled WGS sequence"/>
</dbReference>
<dbReference type="EMBL" id="JBHSEI010000002">
    <property type="protein sequence ID" value="MFC4637691.1"/>
    <property type="molecule type" value="Genomic_DNA"/>
</dbReference>
<dbReference type="InterPro" id="IPR029464">
    <property type="entry name" value="HSDR_N"/>
</dbReference>
<dbReference type="Pfam" id="PF13588">
    <property type="entry name" value="HSDR_N_2"/>
    <property type="match status" value="1"/>
</dbReference>
<feature type="domain" description="Type I restriction enzyme R protein N-terminal" evidence="1">
    <location>
        <begin position="120"/>
        <end position="213"/>
    </location>
</feature>
<accession>A0ABV9I5R1</accession>
<evidence type="ECO:0000259" key="1">
    <source>
        <dbReference type="Pfam" id="PF13588"/>
    </source>
</evidence>
<protein>
    <submittedName>
        <fullName evidence="2">Type I restriction enzyme HsdR N-terminal domain-containing protein</fullName>
    </submittedName>
</protein>
<organism evidence="2 3">
    <name type="scientific">Deinococcus hohokamensis</name>
    <dbReference type="NCBI Taxonomy" id="309883"/>
    <lineage>
        <taxon>Bacteria</taxon>
        <taxon>Thermotogati</taxon>
        <taxon>Deinococcota</taxon>
        <taxon>Deinococci</taxon>
        <taxon>Deinococcales</taxon>
        <taxon>Deinococcaceae</taxon>
        <taxon>Deinococcus</taxon>
    </lineage>
</organism>
<dbReference type="Gene3D" id="3.90.1570.30">
    <property type="match status" value="1"/>
</dbReference>
<dbReference type="RefSeq" id="WP_380060726.1">
    <property type="nucleotide sequence ID" value="NZ_JBHSEI010000002.1"/>
</dbReference>